<proteinExistence type="predicted"/>
<dbReference type="InterPro" id="IPR000182">
    <property type="entry name" value="GNAT_dom"/>
</dbReference>
<dbReference type="Proteomes" id="UP001233271">
    <property type="component" value="Chromosome 7b"/>
</dbReference>
<dbReference type="GO" id="GO:0016747">
    <property type="term" value="F:acyltransferase activity, transferring groups other than amino-acyl groups"/>
    <property type="evidence" value="ECO:0007669"/>
    <property type="project" value="InterPro"/>
</dbReference>
<organism evidence="3 4">
    <name type="scientific">Cutaneotrichosporon cavernicola</name>
    <dbReference type="NCBI Taxonomy" id="279322"/>
    <lineage>
        <taxon>Eukaryota</taxon>
        <taxon>Fungi</taxon>
        <taxon>Dikarya</taxon>
        <taxon>Basidiomycota</taxon>
        <taxon>Agaricomycotina</taxon>
        <taxon>Tremellomycetes</taxon>
        <taxon>Trichosporonales</taxon>
        <taxon>Trichosporonaceae</taxon>
        <taxon>Cutaneotrichosporon</taxon>
    </lineage>
</organism>
<dbReference type="Gene3D" id="3.40.630.30">
    <property type="match status" value="1"/>
</dbReference>
<sequence length="432" mass="47200">MIQPAPADLQIKSLPPVRELAAGQANMPKWTLPADYVPQGLPPTPELMWDRDEPYLPLPGGYRITPYRACEADYVAVERMSNHPAIAQWSLLRPYPYTRTDTLLWFDLKIPLLAASAAELRNDPAAKVTHAPVIAIRDPDGTLVGDVSVEPLPGFLGLGYALDAAHHGLGLGRAAAGAMVAWAAGRMGNEFRATVQVVNAPSNRILAGLGFTHIGTEDKPWPPQAGGGSREANLADALDENAHLWKRVHALQERAHSMCAENVDLRRQVNILRSRAKAIAPSLSVDTSASVSGLPPSPVPSPMNLLPTPVSATTYTSGLHELKKDVARLQDDNSRLLSSAAEGRTIIRQLRRELERERELCSCRHSLRPRDGGHRRSSSNSLPSTSPSDWGKRPSPVRRKWDSESQRRSEWDCPPDLVGGHVRTSSVRSLVE</sequence>
<keyword evidence="4" id="KW-1185">Reference proteome</keyword>
<dbReference type="EMBL" id="AP028219">
    <property type="protein sequence ID" value="BEI94901.1"/>
    <property type="molecule type" value="Genomic_DNA"/>
</dbReference>
<dbReference type="PROSITE" id="PS51186">
    <property type="entry name" value="GNAT"/>
    <property type="match status" value="1"/>
</dbReference>
<reference evidence="3" key="1">
    <citation type="journal article" date="2023" name="BMC Genomics">
        <title>Chromosome-level genome assemblies of Cutaneotrichosporon spp. (Trichosporonales, Basidiomycota) reveal imbalanced evolution between nucleotide sequences and chromosome synteny.</title>
        <authorList>
            <person name="Kobayashi Y."/>
            <person name="Kayamori A."/>
            <person name="Aoki K."/>
            <person name="Shiwa Y."/>
            <person name="Matsutani M."/>
            <person name="Fujita N."/>
            <person name="Sugita T."/>
            <person name="Iwasaki W."/>
            <person name="Tanaka N."/>
            <person name="Takashima M."/>
        </authorList>
    </citation>
    <scope>NUCLEOTIDE SEQUENCE</scope>
    <source>
        <strain evidence="3">HIS019</strain>
    </source>
</reference>
<feature type="compositionally biased region" description="Polar residues" evidence="1">
    <location>
        <begin position="423"/>
        <end position="432"/>
    </location>
</feature>
<accession>A0AA48LAK0</accession>
<dbReference type="SUPFAM" id="SSF55729">
    <property type="entry name" value="Acyl-CoA N-acyltransferases (Nat)"/>
    <property type="match status" value="1"/>
</dbReference>
<evidence type="ECO:0000256" key="1">
    <source>
        <dbReference type="SAM" id="MobiDB-lite"/>
    </source>
</evidence>
<feature type="compositionally biased region" description="Low complexity" evidence="1">
    <location>
        <begin position="378"/>
        <end position="388"/>
    </location>
</feature>
<dbReference type="RefSeq" id="XP_060460166.1">
    <property type="nucleotide sequence ID" value="XM_060603920.1"/>
</dbReference>
<dbReference type="Pfam" id="PF13302">
    <property type="entry name" value="Acetyltransf_3"/>
    <property type="match status" value="1"/>
</dbReference>
<evidence type="ECO:0000259" key="2">
    <source>
        <dbReference type="PROSITE" id="PS51186"/>
    </source>
</evidence>
<feature type="compositionally biased region" description="Basic and acidic residues" evidence="1">
    <location>
        <begin position="399"/>
        <end position="411"/>
    </location>
</feature>
<evidence type="ECO:0000313" key="3">
    <source>
        <dbReference type="EMBL" id="BEI94901.1"/>
    </source>
</evidence>
<protein>
    <recommendedName>
        <fullName evidence="2">N-acetyltransferase domain-containing protein</fullName>
    </recommendedName>
</protein>
<dbReference type="GeneID" id="85498771"/>
<dbReference type="InterPro" id="IPR016181">
    <property type="entry name" value="Acyl_CoA_acyltransferase"/>
</dbReference>
<feature type="region of interest" description="Disordered" evidence="1">
    <location>
        <begin position="366"/>
        <end position="432"/>
    </location>
</feature>
<feature type="domain" description="N-acetyltransferase" evidence="2">
    <location>
        <begin position="92"/>
        <end position="236"/>
    </location>
</feature>
<dbReference type="AlphaFoldDB" id="A0AA48LAK0"/>
<evidence type="ECO:0000313" key="4">
    <source>
        <dbReference type="Proteomes" id="UP001233271"/>
    </source>
</evidence>
<dbReference type="KEGG" id="ccac:CcaHIS019_0704820"/>
<gene>
    <name evidence="3" type="ORF">CcaverHIS019_0704820</name>
</gene>
<name>A0AA48LAK0_9TREE</name>